<protein>
    <submittedName>
        <fullName evidence="1">Uncharacterized protein</fullName>
    </submittedName>
</protein>
<reference evidence="1" key="1">
    <citation type="journal article" date="2014" name="Front. Microbiol.">
        <title>High frequency of phylogenetically diverse reductive dehalogenase-homologous genes in deep subseafloor sedimentary metagenomes.</title>
        <authorList>
            <person name="Kawai M."/>
            <person name="Futagami T."/>
            <person name="Toyoda A."/>
            <person name="Takaki Y."/>
            <person name="Nishi S."/>
            <person name="Hori S."/>
            <person name="Arai W."/>
            <person name="Tsubouchi T."/>
            <person name="Morono Y."/>
            <person name="Uchiyama I."/>
            <person name="Ito T."/>
            <person name="Fujiyama A."/>
            <person name="Inagaki F."/>
            <person name="Takami H."/>
        </authorList>
    </citation>
    <scope>NUCLEOTIDE SEQUENCE</scope>
    <source>
        <strain evidence="1">Expedition CK06-06</strain>
    </source>
</reference>
<feature type="non-terminal residue" evidence="1">
    <location>
        <position position="110"/>
    </location>
</feature>
<gene>
    <name evidence="1" type="ORF">S03H2_24522</name>
</gene>
<dbReference type="EMBL" id="BARU01013644">
    <property type="protein sequence ID" value="GAH39214.1"/>
    <property type="molecule type" value="Genomic_DNA"/>
</dbReference>
<proteinExistence type="predicted"/>
<sequence>MSFLYQAEGFLSEGKMKMVQRFDVYYVNINIISYGFEFIGSIYSSQGIVKNNTGFHFDIPWSDIQDITKARERIMHVIIIQTHDSFYTIRYDINVNIINIESLNHFHLPF</sequence>
<accession>X1GC93</accession>
<dbReference type="AlphaFoldDB" id="X1GC93"/>
<name>X1GC93_9ZZZZ</name>
<evidence type="ECO:0000313" key="1">
    <source>
        <dbReference type="EMBL" id="GAH39214.1"/>
    </source>
</evidence>
<comment type="caution">
    <text evidence="1">The sequence shown here is derived from an EMBL/GenBank/DDBJ whole genome shotgun (WGS) entry which is preliminary data.</text>
</comment>
<organism evidence="1">
    <name type="scientific">marine sediment metagenome</name>
    <dbReference type="NCBI Taxonomy" id="412755"/>
    <lineage>
        <taxon>unclassified sequences</taxon>
        <taxon>metagenomes</taxon>
        <taxon>ecological metagenomes</taxon>
    </lineage>
</organism>